<evidence type="ECO:0000313" key="3">
    <source>
        <dbReference type="MGI" id="MGI:2443958"/>
    </source>
</evidence>
<reference evidence="2" key="7">
    <citation type="journal article" date="2005" name="Science">
        <title>The Transcriptional Landscape of the Mammalian Genome.</title>
        <authorList>
            <consortium name="The FANTOM Consortium"/>
            <consortium name="Riken Genome Exploration Research Group and Genome Science Group (Genome Network Project Core Group)"/>
        </authorList>
    </citation>
    <scope>NUCLEOTIDE SEQUENCE</scope>
    <source>
        <strain evidence="2">C57BL/6J</strain>
    </source>
</reference>
<gene>
    <name evidence="3" type="primary">A330023F24Rik</name>
</gene>
<reference evidence="2" key="3">
    <citation type="journal article" date="2000" name="Genome Res.">
        <title>RIKEN integrated sequence analysis (RISA) system--384-format sequencing pipeline with 384 multicapillary sequencer.</title>
        <authorList>
            <person name="Shibata K."/>
            <person name="Itoh M."/>
            <person name="Aizawa K."/>
            <person name="Nagaoka S."/>
            <person name="Sasaki N."/>
            <person name="Carninci P."/>
            <person name="Konno H."/>
            <person name="Akiyama J."/>
            <person name="Nishi K."/>
            <person name="Kitsunai T."/>
            <person name="Tashiro H."/>
            <person name="Itoh M."/>
            <person name="Sumi N."/>
            <person name="Ishii Y."/>
            <person name="Nakamura S."/>
            <person name="Hazama M."/>
            <person name="Nishine T."/>
            <person name="Harada A."/>
            <person name="Yamamoto R."/>
            <person name="Matsumoto H."/>
            <person name="Sakaguchi S."/>
            <person name="Ikegami T."/>
            <person name="Kashiwagi K."/>
            <person name="Fujiwake S."/>
            <person name="Inoue K."/>
            <person name="Togawa Y."/>
            <person name="Izawa M."/>
            <person name="Ohara E."/>
            <person name="Watahiki M."/>
            <person name="Yoneda Y."/>
            <person name="Ishikawa T."/>
            <person name="Ozawa K."/>
            <person name="Tanaka T."/>
            <person name="Matsuura S."/>
            <person name="Kawai J."/>
            <person name="Okazaki Y."/>
            <person name="Muramatsu M."/>
            <person name="Inoue Y."/>
            <person name="Kira A."/>
            <person name="Hayashizaki Y."/>
        </authorList>
    </citation>
    <scope>NUCLEOTIDE SEQUENCE</scope>
    <source>
        <strain evidence="2">C57BL/6J</strain>
    </source>
</reference>
<reference evidence="2" key="5">
    <citation type="journal article" date="2002" name="Nature">
        <title>Analysis of the mouse transcriptome based on functional annotation of 60,770 full-length cDNAs.</title>
        <authorList>
            <consortium name="The FANTOM Consortium and the RIKEN Genome Exploration Research Group Phase I and II Team"/>
        </authorList>
    </citation>
    <scope>NUCLEOTIDE SEQUENCE</scope>
    <source>
        <strain evidence="2">C57BL/6J</strain>
    </source>
</reference>
<dbReference type="MGI" id="MGI:2443958">
    <property type="gene designation" value="A330023F24Rik"/>
</dbReference>
<reference evidence="2" key="1">
    <citation type="journal article" date="1999" name="Methods Enzymol.">
        <title>High-efficiency full-length cDNA cloning.</title>
        <authorList>
            <person name="Carninci P."/>
            <person name="Hayashizaki Y."/>
        </authorList>
    </citation>
    <scope>NUCLEOTIDE SEQUENCE</scope>
    <source>
        <strain evidence="2">C57BL/6J</strain>
    </source>
</reference>
<reference evidence="2" key="8">
    <citation type="journal article" date="2005" name="Science">
        <title>Antisense Transcription in the Mammalian Transcriptome.</title>
        <authorList>
            <consortium name="RIKEN Genome Exploration Research Group and Genome Science Group (Genome Network Project Core Group) and the FANTOM Consortium"/>
        </authorList>
    </citation>
    <scope>NUCLEOTIDE SEQUENCE</scope>
    <source>
        <strain evidence="2">C57BL/6J</strain>
    </source>
</reference>
<feature type="signal peptide" evidence="1">
    <location>
        <begin position="1"/>
        <end position="23"/>
    </location>
</feature>
<proteinExistence type="evidence at transcript level"/>
<evidence type="ECO:0000313" key="2">
    <source>
        <dbReference type="EMBL" id="BAE42423.1"/>
    </source>
</evidence>
<reference evidence="2" key="2">
    <citation type="journal article" date="2000" name="Genome Res.">
        <title>Normalization and subtraction of cap-trapper-selected cDNAs to prepare full-length cDNA libraries for rapid discovery of new genes.</title>
        <authorList>
            <person name="Carninci P."/>
            <person name="Shibata Y."/>
            <person name="Hayatsu N."/>
            <person name="Sugahara Y."/>
            <person name="Shibata K."/>
            <person name="Itoh M."/>
            <person name="Konno H."/>
            <person name="Okazaki Y."/>
            <person name="Muramatsu M."/>
            <person name="Hayashizaki Y."/>
        </authorList>
    </citation>
    <scope>NUCLEOTIDE SEQUENCE</scope>
    <source>
        <strain evidence="2">C57BL/6J</strain>
    </source>
</reference>
<dbReference type="AGR" id="MGI:2443958"/>
<dbReference type="EMBL" id="AK171382">
    <property type="protein sequence ID" value="BAE42423.1"/>
    <property type="molecule type" value="mRNA"/>
</dbReference>
<keyword evidence="1" id="KW-0732">Signal</keyword>
<dbReference type="PhosphoSitePlus" id="Q3TB91"/>
<accession>Q3TB91</accession>
<organism evidence="2">
    <name type="scientific">Mus musculus</name>
    <name type="common">Mouse</name>
    <dbReference type="NCBI Taxonomy" id="10090"/>
    <lineage>
        <taxon>Eukaryota</taxon>
        <taxon>Metazoa</taxon>
        <taxon>Chordata</taxon>
        <taxon>Craniata</taxon>
        <taxon>Vertebrata</taxon>
        <taxon>Euteleostomi</taxon>
        <taxon>Mammalia</taxon>
        <taxon>Eutheria</taxon>
        <taxon>Euarchontoglires</taxon>
        <taxon>Glires</taxon>
        <taxon>Rodentia</taxon>
        <taxon>Myomorpha</taxon>
        <taxon>Muroidea</taxon>
        <taxon>Muridae</taxon>
        <taxon>Murinae</taxon>
        <taxon>Mus</taxon>
        <taxon>Mus</taxon>
    </lineage>
</organism>
<sequence length="94" mass="10864">MRKSLKCLKLFFFFFFFFGREETGEMDLKRIEQIGRKYLSSALVSEKGIFQSATPQCCGKNNSWLPWKLSGKVGQNCCCCRHYPGLPIEWAAPK</sequence>
<reference evidence="2" key="4">
    <citation type="journal article" date="2001" name="Nature">
        <title>Functional annotation of a full-length mouse cDNA collection.</title>
        <authorList>
            <consortium name="The RIKEN Genome Exploration Research Group Phase II Team and the FANTOM Consortium"/>
        </authorList>
    </citation>
    <scope>NUCLEOTIDE SEQUENCE</scope>
    <source>
        <strain evidence="2">C57BL/6J</strain>
    </source>
</reference>
<name>Q3TB91_MOUSE</name>
<dbReference type="AlphaFoldDB" id="Q3TB91"/>
<dbReference type="iPTMnet" id="Q3TB91"/>
<feature type="chain" id="PRO_5004229419" description="Secreted protein" evidence="1">
    <location>
        <begin position="24"/>
        <end position="94"/>
    </location>
</feature>
<protein>
    <recommendedName>
        <fullName evidence="4">Secreted protein</fullName>
    </recommendedName>
</protein>
<evidence type="ECO:0000256" key="1">
    <source>
        <dbReference type="SAM" id="SignalP"/>
    </source>
</evidence>
<evidence type="ECO:0008006" key="4">
    <source>
        <dbReference type="Google" id="ProtNLM"/>
    </source>
</evidence>
<reference evidence="2" key="6">
    <citation type="submission" date="2004-04" db="EMBL/GenBank/DDBJ databases">
        <authorList>
            <person name="Arakawa T."/>
            <person name="Carninci P."/>
            <person name="Fukuda S."/>
            <person name="Hashizume W."/>
            <person name="Hayashida K."/>
            <person name="Hori F."/>
            <person name="Iida J."/>
            <person name="Imamura K."/>
            <person name="Imotani K."/>
            <person name="Itoh M."/>
            <person name="Kanagawa S."/>
            <person name="Kawai J."/>
            <person name="Kojima M."/>
            <person name="Konno H."/>
            <person name="Murata M."/>
            <person name="Nakamura M."/>
            <person name="Ninomiya N."/>
            <person name="Nishiyori H."/>
            <person name="Nomura K."/>
            <person name="Ohno M."/>
            <person name="Sakazume N."/>
            <person name="Sano H."/>
            <person name="Sasaki D."/>
            <person name="Shibata K."/>
            <person name="Shiraki T."/>
            <person name="Tagami M."/>
            <person name="Tagami Y."/>
            <person name="Waki K."/>
            <person name="Watahiki A."/>
            <person name="Muramatsu M."/>
            <person name="Hayashizaki Y."/>
        </authorList>
    </citation>
    <scope>NUCLEOTIDE SEQUENCE</scope>
    <source>
        <strain evidence="2">C57BL/6J</strain>
    </source>
</reference>